<organism evidence="1 2">
    <name type="scientific">Phaseolus angularis</name>
    <name type="common">Azuki bean</name>
    <name type="synonym">Vigna angularis</name>
    <dbReference type="NCBI Taxonomy" id="3914"/>
    <lineage>
        <taxon>Eukaryota</taxon>
        <taxon>Viridiplantae</taxon>
        <taxon>Streptophyta</taxon>
        <taxon>Embryophyta</taxon>
        <taxon>Tracheophyta</taxon>
        <taxon>Spermatophyta</taxon>
        <taxon>Magnoliopsida</taxon>
        <taxon>eudicotyledons</taxon>
        <taxon>Gunneridae</taxon>
        <taxon>Pentapetalae</taxon>
        <taxon>rosids</taxon>
        <taxon>fabids</taxon>
        <taxon>Fabales</taxon>
        <taxon>Fabaceae</taxon>
        <taxon>Papilionoideae</taxon>
        <taxon>50 kb inversion clade</taxon>
        <taxon>NPAAA clade</taxon>
        <taxon>indigoferoid/millettioid clade</taxon>
        <taxon>Phaseoleae</taxon>
        <taxon>Vigna</taxon>
    </lineage>
</organism>
<sequence length="62" mass="6914">MSGSSLLSFRKLNHPGSVRDVGGAIGMKDYFGPKQKVNLVKEVKFVHQLHIPKSLFEAFKDV</sequence>
<gene>
    <name evidence="1" type="ORF">LR48_Vigan10g145400</name>
</gene>
<accession>A0A0L9VKZ5</accession>
<evidence type="ECO:0000313" key="2">
    <source>
        <dbReference type="Proteomes" id="UP000053144"/>
    </source>
</evidence>
<dbReference type="Proteomes" id="UP000053144">
    <property type="component" value="Chromosome 10"/>
</dbReference>
<evidence type="ECO:0000313" key="1">
    <source>
        <dbReference type="EMBL" id="KOM55562.1"/>
    </source>
</evidence>
<name>A0A0L9VKZ5_PHAAN</name>
<proteinExistence type="predicted"/>
<dbReference type="Gramene" id="KOM55562">
    <property type="protein sequence ID" value="KOM55562"/>
    <property type="gene ID" value="LR48_Vigan10g145400"/>
</dbReference>
<reference evidence="2" key="1">
    <citation type="journal article" date="2015" name="Proc. Natl. Acad. Sci. U.S.A.">
        <title>Genome sequencing of adzuki bean (Vigna angularis) provides insight into high starch and low fat accumulation and domestication.</title>
        <authorList>
            <person name="Yang K."/>
            <person name="Tian Z."/>
            <person name="Chen C."/>
            <person name="Luo L."/>
            <person name="Zhao B."/>
            <person name="Wang Z."/>
            <person name="Yu L."/>
            <person name="Li Y."/>
            <person name="Sun Y."/>
            <person name="Li W."/>
            <person name="Chen Y."/>
            <person name="Li Y."/>
            <person name="Zhang Y."/>
            <person name="Ai D."/>
            <person name="Zhao J."/>
            <person name="Shang C."/>
            <person name="Ma Y."/>
            <person name="Wu B."/>
            <person name="Wang M."/>
            <person name="Gao L."/>
            <person name="Sun D."/>
            <person name="Zhang P."/>
            <person name="Guo F."/>
            <person name="Wang W."/>
            <person name="Li Y."/>
            <person name="Wang J."/>
            <person name="Varshney R.K."/>
            <person name="Wang J."/>
            <person name="Ling H.Q."/>
            <person name="Wan P."/>
        </authorList>
    </citation>
    <scope>NUCLEOTIDE SEQUENCE</scope>
    <source>
        <strain evidence="2">cv. Jingnong 6</strain>
    </source>
</reference>
<protein>
    <submittedName>
        <fullName evidence="1">Uncharacterized protein</fullName>
    </submittedName>
</protein>
<dbReference type="EMBL" id="CM003380">
    <property type="protein sequence ID" value="KOM55562.1"/>
    <property type="molecule type" value="Genomic_DNA"/>
</dbReference>
<dbReference type="AlphaFoldDB" id="A0A0L9VKZ5"/>